<dbReference type="Pfam" id="PF05189">
    <property type="entry name" value="RTC_insert"/>
    <property type="match status" value="1"/>
</dbReference>
<sequence>MIMSILTFHGSNYFRQRLILSTISGKPIQIKNIRDTSDEPGINDYEHSFLKLMDIITDGSVIVVNETGTIVKYKPGLLLGGNHQHDCCIGRAIGYYLEALLCLAPFCKKPLHITLKGVTNDSIDPSVDAIMHSSLPVLKRFILNDENLEIKIIGRGLPPEGGGEVVFRCPIVNTIRPVKCLDPGKIKRIRGYAYSVRVSPAMSSRMVDSAKGLLLKFLPDVYIYTDHYKGKQSGKSPGFGLTLIAESTTGVFYSAEAMSKPSGSGDDFVVPEEVAKQACFNLFEEINRGGCVDSNNQSLACLLMALGPTDVSKFKTGPLSPYTIQFLRHIEDFLQLRMKLETEKDENLQLGTHKVIVTCLGIGFSNMSRSVS</sequence>
<dbReference type="InterPro" id="IPR013791">
    <property type="entry name" value="RNA3'-term_phos_cycl_insert"/>
</dbReference>
<dbReference type="InterPro" id="IPR036553">
    <property type="entry name" value="RPTC_insert"/>
</dbReference>
<dbReference type="PIRSF" id="PIRSF005378">
    <property type="entry name" value="RNA3'_term_phos_cycl_euk"/>
    <property type="match status" value="1"/>
</dbReference>
<evidence type="ECO:0000256" key="3">
    <source>
        <dbReference type="ARBA" id="ARBA00022517"/>
    </source>
</evidence>
<dbReference type="InterPro" id="IPR037136">
    <property type="entry name" value="RNA3'_phos_cyclase_dom_sf"/>
</dbReference>
<dbReference type="PANTHER" id="PTHR11096:SF1">
    <property type="entry name" value="RNA 3'-TERMINAL PHOSPHATE CYCLASE-LIKE PROTEIN"/>
    <property type="match status" value="1"/>
</dbReference>
<keyword evidence="3" id="KW-0690">Ribosome biogenesis</keyword>
<evidence type="ECO:0000313" key="8">
    <source>
        <dbReference type="Proteomes" id="UP001497382"/>
    </source>
</evidence>
<protein>
    <recommendedName>
        <fullName evidence="9">RNA 3'-terminal phosphate cyclase-like protein</fullName>
    </recommendedName>
</protein>
<dbReference type="Proteomes" id="UP001497382">
    <property type="component" value="Unassembled WGS sequence"/>
</dbReference>
<organism evidence="7 8">
    <name type="scientific">Larinioides sclopetarius</name>
    <dbReference type="NCBI Taxonomy" id="280406"/>
    <lineage>
        <taxon>Eukaryota</taxon>
        <taxon>Metazoa</taxon>
        <taxon>Ecdysozoa</taxon>
        <taxon>Arthropoda</taxon>
        <taxon>Chelicerata</taxon>
        <taxon>Arachnida</taxon>
        <taxon>Araneae</taxon>
        <taxon>Araneomorphae</taxon>
        <taxon>Entelegynae</taxon>
        <taxon>Araneoidea</taxon>
        <taxon>Araneidae</taxon>
        <taxon>Larinioides</taxon>
    </lineage>
</organism>
<dbReference type="EMBL" id="CAXIEN010000048">
    <property type="protein sequence ID" value="CAL1270335.1"/>
    <property type="molecule type" value="Genomic_DNA"/>
</dbReference>
<keyword evidence="4" id="KW-0539">Nucleus</keyword>
<dbReference type="Gene3D" id="3.30.360.20">
    <property type="entry name" value="RNA 3'-terminal phosphate cyclase, insert domain"/>
    <property type="match status" value="1"/>
</dbReference>
<dbReference type="Gene3D" id="3.65.10.20">
    <property type="entry name" value="RNA 3'-terminal phosphate cyclase domain"/>
    <property type="match status" value="1"/>
</dbReference>
<dbReference type="InterPro" id="IPR013792">
    <property type="entry name" value="RNA3'P_cycl/enolpyr_Trfase_a/b"/>
</dbReference>
<feature type="domain" description="RNA 3'-terminal phosphate cyclase" evidence="5">
    <location>
        <begin position="7"/>
        <end position="339"/>
    </location>
</feature>
<dbReference type="InterPro" id="IPR016443">
    <property type="entry name" value="RNA3'_term_phos_cyc_type_2"/>
</dbReference>
<dbReference type="InterPro" id="IPR000228">
    <property type="entry name" value="RNA3'_term_phos_cyc"/>
</dbReference>
<evidence type="ECO:0000259" key="5">
    <source>
        <dbReference type="Pfam" id="PF01137"/>
    </source>
</evidence>
<dbReference type="InterPro" id="IPR020719">
    <property type="entry name" value="RNA3'_term_phos_cycl-like_CS"/>
</dbReference>
<dbReference type="AlphaFoldDB" id="A0AAV1ZJC3"/>
<evidence type="ECO:0000256" key="1">
    <source>
        <dbReference type="ARBA" id="ARBA00004604"/>
    </source>
</evidence>
<dbReference type="SUPFAM" id="SSF55205">
    <property type="entry name" value="EPT/RTPC-like"/>
    <property type="match status" value="1"/>
</dbReference>
<evidence type="ECO:0008006" key="9">
    <source>
        <dbReference type="Google" id="ProtNLM"/>
    </source>
</evidence>
<dbReference type="FunFam" id="3.30.360.20:FF:000001">
    <property type="entry name" value="RNA terminal phosphate cyclase-like 1"/>
    <property type="match status" value="1"/>
</dbReference>
<comment type="similarity">
    <text evidence="2">Belongs to the RNA 3'-terminal cyclase family. Type 2 subfamily.</text>
</comment>
<dbReference type="GO" id="GO:0005730">
    <property type="term" value="C:nucleolus"/>
    <property type="evidence" value="ECO:0007669"/>
    <property type="project" value="UniProtKB-SubCell"/>
</dbReference>
<evidence type="ECO:0000313" key="7">
    <source>
        <dbReference type="EMBL" id="CAL1270335.1"/>
    </source>
</evidence>
<dbReference type="Pfam" id="PF01137">
    <property type="entry name" value="RTC"/>
    <property type="match status" value="1"/>
</dbReference>
<name>A0AAV1ZJC3_9ARAC</name>
<comment type="caution">
    <text evidence="7">The sequence shown here is derived from an EMBL/GenBank/DDBJ whole genome shotgun (WGS) entry which is preliminary data.</text>
</comment>
<gene>
    <name evidence="7" type="ORF">LARSCL_LOCUS5240</name>
</gene>
<keyword evidence="8" id="KW-1185">Reference proteome</keyword>
<comment type="subcellular location">
    <subcellularLocation>
        <location evidence="1">Nucleus</location>
        <location evidence="1">Nucleolus</location>
    </subcellularLocation>
</comment>
<dbReference type="PANTHER" id="PTHR11096">
    <property type="entry name" value="RNA 3' TERMINAL PHOSPHATE CYCLASE"/>
    <property type="match status" value="1"/>
</dbReference>
<dbReference type="InterPro" id="IPR023797">
    <property type="entry name" value="RNA3'_phos_cyclase_dom"/>
</dbReference>
<feature type="domain" description="RNA 3'-terminal phosphate cyclase insert" evidence="6">
    <location>
        <begin position="181"/>
        <end position="286"/>
    </location>
</feature>
<accession>A0AAV1ZJC3</accession>
<proteinExistence type="inferred from homology"/>
<evidence type="ECO:0000256" key="4">
    <source>
        <dbReference type="ARBA" id="ARBA00023242"/>
    </source>
</evidence>
<evidence type="ECO:0000256" key="2">
    <source>
        <dbReference type="ARBA" id="ARBA00007089"/>
    </source>
</evidence>
<dbReference type="GO" id="GO:0004521">
    <property type="term" value="F:RNA endonuclease activity"/>
    <property type="evidence" value="ECO:0007669"/>
    <property type="project" value="TreeGrafter"/>
</dbReference>
<reference evidence="7 8" key="1">
    <citation type="submission" date="2024-04" db="EMBL/GenBank/DDBJ databases">
        <authorList>
            <person name="Rising A."/>
            <person name="Reimegard J."/>
            <person name="Sonavane S."/>
            <person name="Akerstrom W."/>
            <person name="Nylinder S."/>
            <person name="Hedman E."/>
            <person name="Kallberg Y."/>
        </authorList>
    </citation>
    <scope>NUCLEOTIDE SEQUENCE [LARGE SCALE GENOMIC DNA]</scope>
</reference>
<dbReference type="CDD" id="cd00875">
    <property type="entry name" value="RNA_Cyclase_Class_I"/>
    <property type="match status" value="1"/>
</dbReference>
<dbReference type="NCBIfam" id="TIGR03400">
    <property type="entry name" value="18S_RNA_Rcl1p"/>
    <property type="match status" value="1"/>
</dbReference>
<dbReference type="PROSITE" id="PS01287">
    <property type="entry name" value="RTC"/>
    <property type="match status" value="1"/>
</dbReference>
<evidence type="ECO:0000259" key="6">
    <source>
        <dbReference type="Pfam" id="PF05189"/>
    </source>
</evidence>
<dbReference type="GO" id="GO:0000479">
    <property type="term" value="P:endonucleolytic cleavage of tricistronic rRNA transcript (SSU-rRNA, 5.8S rRNA, LSU-rRNA)"/>
    <property type="evidence" value="ECO:0007669"/>
    <property type="project" value="TreeGrafter"/>
</dbReference>